<dbReference type="EMBL" id="LNGD01000049">
    <property type="protein sequence ID" value="KYC51907.1"/>
    <property type="molecule type" value="Genomic_DNA"/>
</dbReference>
<comment type="caution">
    <text evidence="1">The sequence shown here is derived from an EMBL/GenBank/DDBJ whole genome shotgun (WGS) entry which is preliminary data.</text>
</comment>
<dbReference type="AlphaFoldDB" id="A0A150J3T5"/>
<protein>
    <submittedName>
        <fullName evidence="1">Uncharacterized protein</fullName>
    </submittedName>
</protein>
<dbReference type="Gene3D" id="3.10.450.590">
    <property type="match status" value="1"/>
</dbReference>
<dbReference type="Proteomes" id="UP000075578">
    <property type="component" value="Unassembled WGS sequence"/>
</dbReference>
<dbReference type="PROSITE" id="PS51257">
    <property type="entry name" value="PROKAR_LIPOPROTEIN"/>
    <property type="match status" value="1"/>
</dbReference>
<name>A0A150J3T5_9EURY</name>
<accession>A0A150J3T5</accession>
<proteinExistence type="predicted"/>
<organism evidence="1 2">
    <name type="scientific">Candidatus Methanofastidiosum methylothiophilum</name>
    <dbReference type="NCBI Taxonomy" id="1705564"/>
    <lineage>
        <taxon>Archaea</taxon>
        <taxon>Methanobacteriati</taxon>
        <taxon>Methanobacteriota</taxon>
        <taxon>Stenosarchaea group</taxon>
        <taxon>Candidatus Methanofastidiosia</taxon>
        <taxon>Candidatus Methanofastidiosales</taxon>
        <taxon>Candidatus Methanofastidiosaceae</taxon>
        <taxon>Candidatus Methanofastidiosum</taxon>
    </lineage>
</organism>
<evidence type="ECO:0000313" key="1">
    <source>
        <dbReference type="EMBL" id="KYC51907.1"/>
    </source>
</evidence>
<sequence length="134" mass="16051">MNKRISILLIYFVLIFSGCTVYSDFDKESVIKITEPMMDRTMEGLNEKNYQKYTEYLTEAYKKSFPEKSFLEYAENFQNNPGKYISRELYDIRPIDNGAIIHYKGIFEKRDNVAITVTYEIVNGEYRIRKIRFY</sequence>
<gene>
    <name evidence="1" type="ORF">AMQ74_00946</name>
</gene>
<evidence type="ECO:0000313" key="2">
    <source>
        <dbReference type="Proteomes" id="UP000075578"/>
    </source>
</evidence>
<reference evidence="1 2" key="1">
    <citation type="journal article" date="2016" name="ISME J.">
        <title>Chasing the elusive Euryarchaeota class WSA2: genomes reveal a uniquely fastidious methyl-reducing methanogen.</title>
        <authorList>
            <person name="Nobu M.K."/>
            <person name="Narihiro T."/>
            <person name="Kuroda K."/>
            <person name="Mei R."/>
            <person name="Liu W.T."/>
        </authorList>
    </citation>
    <scope>NUCLEOTIDE SEQUENCE [LARGE SCALE GENOMIC DNA]</scope>
    <source>
        <strain evidence="1">U1lsi0528_Bin089</strain>
    </source>
</reference>